<proteinExistence type="predicted"/>
<name>A0A0K1PZ02_9BACT</name>
<evidence type="ECO:0000313" key="3">
    <source>
        <dbReference type="EMBL" id="AKU98755.1"/>
    </source>
</evidence>
<evidence type="ECO:0000256" key="2">
    <source>
        <dbReference type="SAM" id="SignalP"/>
    </source>
</evidence>
<evidence type="ECO:0000256" key="1">
    <source>
        <dbReference type="SAM" id="MobiDB-lite"/>
    </source>
</evidence>
<reference evidence="3 4" key="1">
    <citation type="submission" date="2015-08" db="EMBL/GenBank/DDBJ databases">
        <authorList>
            <person name="Babu N.S."/>
            <person name="Beckwith C.J."/>
            <person name="Beseler K.G."/>
            <person name="Brison A."/>
            <person name="Carone J.V."/>
            <person name="Caskin T.P."/>
            <person name="Diamond M."/>
            <person name="Durham M.E."/>
            <person name="Foxe J.M."/>
            <person name="Go M."/>
            <person name="Henderson B.A."/>
            <person name="Jones I.B."/>
            <person name="McGettigan J.A."/>
            <person name="Micheletti S.J."/>
            <person name="Nasrallah M.E."/>
            <person name="Ortiz D."/>
            <person name="Piller C.R."/>
            <person name="Privatt S.R."/>
            <person name="Schneider S.L."/>
            <person name="Sharp S."/>
            <person name="Smith T.C."/>
            <person name="Stanton J.D."/>
            <person name="Ullery H.E."/>
            <person name="Wilson R.J."/>
            <person name="Serrano M.G."/>
            <person name="Buck G."/>
            <person name="Lee V."/>
            <person name="Wang Y."/>
            <person name="Carvalho R."/>
            <person name="Voegtly L."/>
            <person name="Shi R."/>
            <person name="Duckworth R."/>
            <person name="Johnson A."/>
            <person name="Loviza R."/>
            <person name="Walstead R."/>
            <person name="Shah Z."/>
            <person name="Kiflezghi M."/>
            <person name="Wade K."/>
            <person name="Ball S.L."/>
            <person name="Bradley K.W."/>
            <person name="Asai D.J."/>
            <person name="Bowman C.A."/>
            <person name="Russell D.A."/>
            <person name="Pope W.H."/>
            <person name="Jacobs-Sera D."/>
            <person name="Hendrix R.W."/>
            <person name="Hatfull G.F."/>
        </authorList>
    </citation>
    <scope>NUCLEOTIDE SEQUENCE [LARGE SCALE GENOMIC DNA]</scope>
    <source>
        <strain evidence="3 4">DSM 27648</strain>
    </source>
</reference>
<dbReference type="OrthoDB" id="8093255at2"/>
<organism evidence="3 4">
    <name type="scientific">Labilithrix luteola</name>
    <dbReference type="NCBI Taxonomy" id="1391654"/>
    <lineage>
        <taxon>Bacteria</taxon>
        <taxon>Pseudomonadati</taxon>
        <taxon>Myxococcota</taxon>
        <taxon>Polyangia</taxon>
        <taxon>Polyangiales</taxon>
        <taxon>Labilitrichaceae</taxon>
        <taxon>Labilithrix</taxon>
    </lineage>
</organism>
<dbReference type="STRING" id="1391654.AKJ09_05419"/>
<dbReference type="RefSeq" id="WP_146649776.1">
    <property type="nucleotide sequence ID" value="NZ_CP012333.1"/>
</dbReference>
<feature type="signal peptide" evidence="2">
    <location>
        <begin position="1"/>
        <end position="27"/>
    </location>
</feature>
<gene>
    <name evidence="3" type="ORF">AKJ09_05419</name>
</gene>
<keyword evidence="4" id="KW-1185">Reference proteome</keyword>
<feature type="region of interest" description="Disordered" evidence="1">
    <location>
        <begin position="29"/>
        <end position="75"/>
    </location>
</feature>
<evidence type="ECO:0000313" key="4">
    <source>
        <dbReference type="Proteomes" id="UP000064967"/>
    </source>
</evidence>
<feature type="chain" id="PRO_5005466280" description="Secreted protein" evidence="2">
    <location>
        <begin position="28"/>
        <end position="339"/>
    </location>
</feature>
<protein>
    <recommendedName>
        <fullName evidence="5">Secreted protein</fullName>
    </recommendedName>
</protein>
<dbReference type="KEGG" id="llu:AKJ09_05419"/>
<accession>A0A0K1PZ02</accession>
<dbReference type="Proteomes" id="UP000064967">
    <property type="component" value="Chromosome"/>
</dbReference>
<keyword evidence="2" id="KW-0732">Signal</keyword>
<feature type="compositionally biased region" description="Polar residues" evidence="1">
    <location>
        <begin position="29"/>
        <end position="45"/>
    </location>
</feature>
<sequence>MNVGRLRRAVLPALGVFAALVAPAACAENNETSNPNDTDNVQTDQDAAVPTTPEAGNGADAGQPEQEASSRETCSAGGFCTTPLPATFPLLAVTALDADAWAVGTQGVLRWDGTAWNHVHATTIDPSGAHDGVWTAKADDLWVAADRKVIRYSKQGGAAAGFREFANDFAVNASWLDPSANALWEVIRQDDGQSAVRRFVDAPEGGLTVQDLGIPVWPAEGGSYHWSSIWGFGPSDVYVGGERCMVNDCTWASWALRGAMAHYDGTSWSVTLLDEGQSVMATFGTPGQAEPKRLWFWVGYRTLYNSSMTTIRLVPIASDGSLGDPIVTKDMPMPPRNRP</sequence>
<dbReference type="AlphaFoldDB" id="A0A0K1PZ02"/>
<dbReference type="EMBL" id="CP012333">
    <property type="protein sequence ID" value="AKU98755.1"/>
    <property type="molecule type" value="Genomic_DNA"/>
</dbReference>
<evidence type="ECO:0008006" key="5">
    <source>
        <dbReference type="Google" id="ProtNLM"/>
    </source>
</evidence>